<dbReference type="Pfam" id="PF04299">
    <property type="entry name" value="FMN_bind_2"/>
    <property type="match status" value="1"/>
</dbReference>
<dbReference type="Proteomes" id="UP000199328">
    <property type="component" value="Unassembled WGS sequence"/>
</dbReference>
<proteinExistence type="predicted"/>
<keyword evidence="2" id="KW-1185">Reference proteome</keyword>
<dbReference type="InterPro" id="IPR012349">
    <property type="entry name" value="Split_barrel_FMN-bd"/>
</dbReference>
<name>A0A1G8YJ78_9RHOB</name>
<dbReference type="PIRSF" id="PIRSF010372">
    <property type="entry name" value="PaiB"/>
    <property type="match status" value="1"/>
</dbReference>
<dbReference type="AlphaFoldDB" id="A0A1G8YJ78"/>
<protein>
    <submittedName>
        <fullName evidence="1">Negative transcriptional regulator, PaiB family</fullName>
    </submittedName>
</protein>
<evidence type="ECO:0000313" key="1">
    <source>
        <dbReference type="EMBL" id="SDK02929.1"/>
    </source>
</evidence>
<dbReference type="PANTHER" id="PTHR35802">
    <property type="entry name" value="PROTEASE SYNTHASE AND SPORULATION PROTEIN PAI 2"/>
    <property type="match status" value="1"/>
</dbReference>
<sequence>MHPNPAFRQVPRAAMVAFAGERGFGTLAVNAAPAPLLSHIPFFLDEEGNVAELHLVRSNPIVPLAREGVPAVISVSGPDGYISPDWYGLDGQVPTWNYIAVHLRGILEPLPEEELPQLLDRLSAVFEARLAPKPAWTRAKMATAAFERMLRMILPFRLRVEAVEGTWKLSQNKPEAARLAAADGLEQGGFGMETSALAAWMRRGGA</sequence>
<accession>A0A1G8YJ78</accession>
<dbReference type="STRING" id="990712.SAMN05216257_101350"/>
<evidence type="ECO:0000313" key="2">
    <source>
        <dbReference type="Proteomes" id="UP000199328"/>
    </source>
</evidence>
<dbReference type="RefSeq" id="WP_092497548.1">
    <property type="nucleotide sequence ID" value="NZ_FNFV01000001.1"/>
</dbReference>
<organism evidence="1 2">
    <name type="scientific">Meinhardsimonia xiamenensis</name>
    <dbReference type="NCBI Taxonomy" id="990712"/>
    <lineage>
        <taxon>Bacteria</taxon>
        <taxon>Pseudomonadati</taxon>
        <taxon>Pseudomonadota</taxon>
        <taxon>Alphaproteobacteria</taxon>
        <taxon>Rhodobacterales</taxon>
        <taxon>Paracoccaceae</taxon>
        <taxon>Meinhardsimonia</taxon>
    </lineage>
</organism>
<reference evidence="2" key="1">
    <citation type="submission" date="2016-10" db="EMBL/GenBank/DDBJ databases">
        <authorList>
            <person name="Varghese N."/>
            <person name="Submissions S."/>
        </authorList>
    </citation>
    <scope>NUCLEOTIDE SEQUENCE [LARGE SCALE GENOMIC DNA]</scope>
    <source>
        <strain evidence="2">CGMCC 1.10789</strain>
    </source>
</reference>
<dbReference type="OrthoDB" id="9794948at2"/>
<dbReference type="PANTHER" id="PTHR35802:SF1">
    <property type="entry name" value="PROTEASE SYNTHASE AND SPORULATION PROTEIN PAI 2"/>
    <property type="match status" value="1"/>
</dbReference>
<dbReference type="Gene3D" id="2.30.110.10">
    <property type="entry name" value="Electron Transport, Fmn-binding Protein, Chain A"/>
    <property type="match status" value="1"/>
</dbReference>
<dbReference type="SUPFAM" id="SSF50475">
    <property type="entry name" value="FMN-binding split barrel"/>
    <property type="match status" value="1"/>
</dbReference>
<dbReference type="EMBL" id="FNFV01000001">
    <property type="protein sequence ID" value="SDK02929.1"/>
    <property type="molecule type" value="Genomic_DNA"/>
</dbReference>
<gene>
    <name evidence="1" type="ORF">SAMN05216257_101350</name>
</gene>
<dbReference type="InterPro" id="IPR007396">
    <property type="entry name" value="TR_PAI2-type"/>
</dbReference>